<evidence type="ECO:0000256" key="2">
    <source>
        <dbReference type="ARBA" id="ARBA00022737"/>
    </source>
</evidence>
<protein>
    <recommendedName>
        <fullName evidence="5">L domain-like protein</fullName>
    </recommendedName>
</protein>
<dbReference type="SUPFAM" id="SSF52058">
    <property type="entry name" value="L domain-like"/>
    <property type="match status" value="1"/>
</dbReference>
<dbReference type="SMART" id="SM00369">
    <property type="entry name" value="LRR_TYP"/>
    <property type="match status" value="5"/>
</dbReference>
<dbReference type="EMBL" id="KE560959">
    <property type="protein sequence ID" value="EPZ34318.1"/>
    <property type="molecule type" value="Genomic_DNA"/>
</dbReference>
<organism evidence="3 4">
    <name type="scientific">Rozella allomycis (strain CSF55)</name>
    <dbReference type="NCBI Taxonomy" id="988480"/>
    <lineage>
        <taxon>Eukaryota</taxon>
        <taxon>Fungi</taxon>
        <taxon>Fungi incertae sedis</taxon>
        <taxon>Cryptomycota</taxon>
        <taxon>Cryptomycota incertae sedis</taxon>
        <taxon>Rozella</taxon>
    </lineage>
</organism>
<dbReference type="OrthoDB" id="5584805at2759"/>
<keyword evidence="4" id="KW-1185">Reference proteome</keyword>
<dbReference type="Proteomes" id="UP000030755">
    <property type="component" value="Unassembled WGS sequence"/>
</dbReference>
<dbReference type="PROSITE" id="PS51450">
    <property type="entry name" value="LRR"/>
    <property type="match status" value="3"/>
</dbReference>
<evidence type="ECO:0008006" key="5">
    <source>
        <dbReference type="Google" id="ProtNLM"/>
    </source>
</evidence>
<keyword evidence="1" id="KW-0433">Leucine-rich repeat</keyword>
<evidence type="ECO:0000313" key="3">
    <source>
        <dbReference type="EMBL" id="EPZ34318.1"/>
    </source>
</evidence>
<proteinExistence type="predicted"/>
<dbReference type="GO" id="GO:0005737">
    <property type="term" value="C:cytoplasm"/>
    <property type="evidence" value="ECO:0007669"/>
    <property type="project" value="TreeGrafter"/>
</dbReference>
<dbReference type="AlphaFoldDB" id="A0A075AVM7"/>
<dbReference type="OMA" id="RHMQGGR"/>
<evidence type="ECO:0000313" key="4">
    <source>
        <dbReference type="Proteomes" id="UP000030755"/>
    </source>
</evidence>
<evidence type="ECO:0000256" key="1">
    <source>
        <dbReference type="ARBA" id="ARBA00022614"/>
    </source>
</evidence>
<dbReference type="SMART" id="SM00364">
    <property type="entry name" value="LRR_BAC"/>
    <property type="match status" value="4"/>
</dbReference>
<dbReference type="InterPro" id="IPR050216">
    <property type="entry name" value="LRR_domain-containing"/>
</dbReference>
<dbReference type="Pfam" id="PF12799">
    <property type="entry name" value="LRR_4"/>
    <property type="match status" value="1"/>
</dbReference>
<dbReference type="PANTHER" id="PTHR48051">
    <property type="match status" value="1"/>
</dbReference>
<reference evidence="3 4" key="1">
    <citation type="journal article" date="2013" name="Curr. Biol.">
        <title>Shared signatures of parasitism and phylogenomics unite Cryptomycota and microsporidia.</title>
        <authorList>
            <person name="James T.Y."/>
            <person name="Pelin A."/>
            <person name="Bonen L."/>
            <person name="Ahrendt S."/>
            <person name="Sain D."/>
            <person name="Corradi N."/>
            <person name="Stajich J.E."/>
        </authorList>
    </citation>
    <scope>NUCLEOTIDE SEQUENCE [LARGE SCALE GENOMIC DNA]</scope>
    <source>
        <strain evidence="3 4">CSF55</strain>
    </source>
</reference>
<dbReference type="HOGENOM" id="CLU_000288_18_15_1"/>
<dbReference type="Pfam" id="PF13855">
    <property type="entry name" value="LRR_8"/>
    <property type="match status" value="1"/>
</dbReference>
<dbReference type="InterPro" id="IPR003591">
    <property type="entry name" value="Leu-rich_rpt_typical-subtyp"/>
</dbReference>
<keyword evidence="2" id="KW-0677">Repeat</keyword>
<dbReference type="STRING" id="988480.A0A075AVM7"/>
<dbReference type="Gene3D" id="3.80.10.10">
    <property type="entry name" value="Ribonuclease Inhibitor"/>
    <property type="match status" value="2"/>
</dbReference>
<dbReference type="InterPro" id="IPR025875">
    <property type="entry name" value="Leu-rich_rpt_4"/>
</dbReference>
<dbReference type="PANTHER" id="PTHR48051:SF1">
    <property type="entry name" value="RAS SUPPRESSOR PROTEIN 1"/>
    <property type="match status" value="1"/>
</dbReference>
<gene>
    <name evidence="3" type="ORF">O9G_000505</name>
</gene>
<sequence>MPSVSSIVSSANSSGERTINLQNKGLKEFPVEVINVQIPHVKRLILSNNKIDCKIKVNITQAVPDSAGLLKLIEELYLFNNRIENVSQFISQMNSLKFLNFNMNRITDLPKGFGNFANLIILDLSCNKLSTLRPNFFLLSNDLSFQFPASLKALHLSDNEFESIPNEISKLKNLVTLNMRDNKISYIPKEIGDCESLRELFLQGNKIRTLPASLSKLPLDRPGGMLRLAGNSLLGGLVESLKISVSNLWDFMKSEEYEAYLAENQ</sequence>
<dbReference type="InterPro" id="IPR032675">
    <property type="entry name" value="LRR_dom_sf"/>
</dbReference>
<accession>A0A075AVM7</accession>
<dbReference type="InterPro" id="IPR001611">
    <property type="entry name" value="Leu-rich_rpt"/>
</dbReference>
<name>A0A075AVM7_ROZAC</name>
<dbReference type="Pfam" id="PF00560">
    <property type="entry name" value="LRR_1"/>
    <property type="match status" value="1"/>
</dbReference>